<dbReference type="InterPro" id="IPR049492">
    <property type="entry name" value="BD-FAE-like_dom"/>
</dbReference>
<dbReference type="Pfam" id="PF20434">
    <property type="entry name" value="BD-FAE"/>
    <property type="match status" value="1"/>
</dbReference>
<keyword evidence="4" id="KW-0378">Hydrolase</keyword>
<dbReference type="InterPro" id="IPR050300">
    <property type="entry name" value="GDXG_lipolytic_enzyme"/>
</dbReference>
<dbReference type="GO" id="GO:0005789">
    <property type="term" value="C:endoplasmic reticulum membrane"/>
    <property type="evidence" value="ECO:0007669"/>
    <property type="project" value="UniProtKB-SubCell"/>
</dbReference>
<dbReference type="FunFam" id="3.40.50.1820:FF:000084">
    <property type="entry name" value="Isoprenylcysteine alpha-carbonyl methylesterase ICME"/>
    <property type="match status" value="1"/>
</dbReference>
<comment type="subcellular location">
    <subcellularLocation>
        <location evidence="1">Endoplasmic reticulum membrane</location>
    </subcellularLocation>
    <subcellularLocation>
        <location evidence="2">Golgi apparatus membrane</location>
        <topology evidence="2">Multi-pass membrane protein</topology>
    </subcellularLocation>
</comment>
<dbReference type="EMBL" id="CM026433">
    <property type="protein sequence ID" value="KAG0554216.1"/>
    <property type="molecule type" value="Genomic_DNA"/>
</dbReference>
<dbReference type="GO" id="GO:0016787">
    <property type="term" value="F:hydrolase activity"/>
    <property type="evidence" value="ECO:0007669"/>
    <property type="project" value="UniProtKB-KW"/>
</dbReference>
<dbReference type="GO" id="GO:0000139">
    <property type="term" value="C:Golgi membrane"/>
    <property type="evidence" value="ECO:0007669"/>
    <property type="project" value="UniProtKB-SubCell"/>
</dbReference>
<evidence type="ECO:0000256" key="12">
    <source>
        <dbReference type="SAM" id="Phobius"/>
    </source>
</evidence>
<evidence type="ECO:0000256" key="9">
    <source>
        <dbReference type="ARBA" id="ARBA00038028"/>
    </source>
</evidence>
<feature type="domain" description="BD-FAE-like" evidence="13">
    <location>
        <begin position="324"/>
        <end position="533"/>
    </location>
</feature>
<keyword evidence="7" id="KW-0333">Golgi apparatus</keyword>
<evidence type="ECO:0000256" key="5">
    <source>
        <dbReference type="ARBA" id="ARBA00022824"/>
    </source>
</evidence>
<keyword evidence="5" id="KW-0256">Endoplasmic reticulum</keyword>
<evidence type="ECO:0000256" key="10">
    <source>
        <dbReference type="ARBA" id="ARBA00038928"/>
    </source>
</evidence>
<evidence type="ECO:0000313" key="14">
    <source>
        <dbReference type="EMBL" id="KAG0554216.1"/>
    </source>
</evidence>
<dbReference type="PANTHER" id="PTHR48081">
    <property type="entry name" value="AB HYDROLASE SUPERFAMILY PROTEIN C4A8.06C"/>
    <property type="match status" value="1"/>
</dbReference>
<accession>A0A8T0G4K1</accession>
<keyword evidence="3 12" id="KW-0812">Transmembrane</keyword>
<dbReference type="InterPro" id="IPR029058">
    <property type="entry name" value="AB_hydrolase_fold"/>
</dbReference>
<dbReference type="Proteomes" id="UP000822688">
    <property type="component" value="Chromosome 12"/>
</dbReference>
<evidence type="ECO:0000256" key="6">
    <source>
        <dbReference type="ARBA" id="ARBA00022989"/>
    </source>
</evidence>
<comment type="similarity">
    <text evidence="9">Belongs to the AB hydrolase superfamily. Isoprenylcysteine methylesterase family.</text>
</comment>
<keyword evidence="15" id="KW-1185">Reference proteome</keyword>
<reference evidence="14" key="1">
    <citation type="submission" date="2020-06" db="EMBL/GenBank/DDBJ databases">
        <title>WGS assembly of Ceratodon purpureus strain R40.</title>
        <authorList>
            <person name="Carey S.B."/>
            <person name="Jenkins J."/>
            <person name="Shu S."/>
            <person name="Lovell J.T."/>
            <person name="Sreedasyam A."/>
            <person name="Maumus F."/>
            <person name="Tiley G.P."/>
            <person name="Fernandez-Pozo N."/>
            <person name="Barry K."/>
            <person name="Chen C."/>
            <person name="Wang M."/>
            <person name="Lipzen A."/>
            <person name="Daum C."/>
            <person name="Saski C.A."/>
            <person name="Payton A.C."/>
            <person name="Mcbreen J.C."/>
            <person name="Conrad R.E."/>
            <person name="Kollar L.M."/>
            <person name="Olsson S."/>
            <person name="Huttunen S."/>
            <person name="Landis J.B."/>
            <person name="Wickett N.J."/>
            <person name="Johnson M.G."/>
            <person name="Rensing S.A."/>
            <person name="Grimwood J."/>
            <person name="Schmutz J."/>
            <person name="Mcdaniel S.F."/>
        </authorList>
    </citation>
    <scope>NUCLEOTIDE SEQUENCE</scope>
    <source>
        <strain evidence="14">R40</strain>
    </source>
</reference>
<evidence type="ECO:0000256" key="11">
    <source>
        <dbReference type="ARBA" id="ARBA00049507"/>
    </source>
</evidence>
<keyword evidence="6 12" id="KW-1133">Transmembrane helix</keyword>
<gene>
    <name evidence="14" type="ORF">KC19_12G073600</name>
</gene>
<dbReference type="EC" id="3.1.1.n2" evidence="10"/>
<evidence type="ECO:0000313" key="15">
    <source>
        <dbReference type="Proteomes" id="UP000822688"/>
    </source>
</evidence>
<dbReference type="AlphaFoldDB" id="A0A8T0G4K1"/>
<evidence type="ECO:0000256" key="1">
    <source>
        <dbReference type="ARBA" id="ARBA00004586"/>
    </source>
</evidence>
<keyword evidence="8 12" id="KW-0472">Membrane</keyword>
<feature type="transmembrane region" description="Helical" evidence="12">
    <location>
        <begin position="285"/>
        <end position="305"/>
    </location>
</feature>
<comment type="catalytic activity">
    <reaction evidence="11">
        <text>[protein]-C-terminal S-[(2E,6E)-farnesyl]-L-cysteine methyl ester + H2O = [protein]-C-terminal S-[(2E,6E)-farnesyl]-L-cysteine + methanol + H(+)</text>
        <dbReference type="Rhea" id="RHEA:48520"/>
        <dbReference type="Rhea" id="RHEA-COMP:12125"/>
        <dbReference type="Rhea" id="RHEA-COMP:12126"/>
        <dbReference type="ChEBI" id="CHEBI:15377"/>
        <dbReference type="ChEBI" id="CHEBI:15378"/>
        <dbReference type="ChEBI" id="CHEBI:17790"/>
        <dbReference type="ChEBI" id="CHEBI:90510"/>
        <dbReference type="ChEBI" id="CHEBI:90511"/>
        <dbReference type="EC" id="3.1.1.n2"/>
    </reaction>
</comment>
<dbReference type="PANTHER" id="PTHR48081:SF33">
    <property type="entry name" value="KYNURENINE FORMAMIDASE"/>
    <property type="match status" value="1"/>
</dbReference>
<evidence type="ECO:0000256" key="7">
    <source>
        <dbReference type="ARBA" id="ARBA00023034"/>
    </source>
</evidence>
<evidence type="ECO:0000256" key="2">
    <source>
        <dbReference type="ARBA" id="ARBA00004653"/>
    </source>
</evidence>
<comment type="caution">
    <text evidence="14">The sequence shown here is derived from an EMBL/GenBank/DDBJ whole genome shotgun (WGS) entry which is preliminary data.</text>
</comment>
<evidence type="ECO:0000259" key="13">
    <source>
        <dbReference type="Pfam" id="PF20434"/>
    </source>
</evidence>
<organism evidence="14 15">
    <name type="scientific">Ceratodon purpureus</name>
    <name type="common">Fire moss</name>
    <name type="synonym">Dicranum purpureum</name>
    <dbReference type="NCBI Taxonomy" id="3225"/>
    <lineage>
        <taxon>Eukaryota</taxon>
        <taxon>Viridiplantae</taxon>
        <taxon>Streptophyta</taxon>
        <taxon>Embryophyta</taxon>
        <taxon>Bryophyta</taxon>
        <taxon>Bryophytina</taxon>
        <taxon>Bryopsida</taxon>
        <taxon>Dicranidae</taxon>
        <taxon>Pseudoditrichales</taxon>
        <taxon>Ditrichaceae</taxon>
        <taxon>Ceratodon</taxon>
    </lineage>
</organism>
<evidence type="ECO:0000256" key="3">
    <source>
        <dbReference type="ARBA" id="ARBA00022692"/>
    </source>
</evidence>
<sequence length="610" mass="68209">MWKSLVPARCPRLWQEYACRRKFSRGISVTVLFRNGSSFRLLEAGAFDGVRVVSDGLERVQAHAEPSWLRRDAIGGRRGGVRAVVAEEEEVGWEGLDRHVVAELVGSGEGRGWKSGVVGGGVADRGSLDEVVKMLPAEDLYENLSRMGGKSEVDGEWVMSGMSGFRVEKLGGDDEAMVDVRRVAMYDSEAQNGASKRDVSKLQSEDVRPRLSSPWNPLAGPAEYRRRRTVFDRIRFGGDGPHRHSSLREFSHRAASETYLITRLAFTLLKFLGIGTRWIGKFLRLGLYAVFLMPGFIQVGYFYYFDKRIYRSIIYGDQPRNRFDLYLPPDSDKPKPVVIFITGGAWVIGYKAWGSLLAQQLVERDVIVACIDYRNFPQGSISDMIADVSRGIGYVYKNIESYGGDPNMVYLAGQSAGAHLAACALLMQAEKEISEDAAELVWRSSKLKSYMAISGGYNLVKLVEYFHTRGLDKSIMLRVMEGEKSLPIYSPEYMVQTPTFKKAVPLLPPITLFHGTGDYSIPHEASEAFADALRSVGAQVNTVLYPDKTHTDLFLQDPMRGGKDELLADILAVVHASDEEARAEDVKNAYFRRRLVPEILLQLARRVSPF</sequence>
<dbReference type="Gene3D" id="3.40.50.1820">
    <property type="entry name" value="alpha/beta hydrolase"/>
    <property type="match status" value="1"/>
</dbReference>
<protein>
    <recommendedName>
        <fullName evidence="10">protein-S-isoprenylcysteine alpha-carbonyl methylesterase</fullName>
        <ecNumber evidence="10">3.1.1.n2</ecNumber>
    </recommendedName>
</protein>
<evidence type="ECO:0000256" key="8">
    <source>
        <dbReference type="ARBA" id="ARBA00023136"/>
    </source>
</evidence>
<proteinExistence type="inferred from homology"/>
<dbReference type="SUPFAM" id="SSF53474">
    <property type="entry name" value="alpha/beta-Hydrolases"/>
    <property type="match status" value="1"/>
</dbReference>
<name>A0A8T0G4K1_CERPU</name>
<evidence type="ECO:0000256" key="4">
    <source>
        <dbReference type="ARBA" id="ARBA00022801"/>
    </source>
</evidence>